<keyword evidence="3" id="KW-1003">Cell membrane</keyword>
<feature type="transmembrane region" description="Helical" evidence="7">
    <location>
        <begin position="82"/>
        <end position="102"/>
    </location>
</feature>
<reference evidence="9 10" key="1">
    <citation type="submission" date="2018-01" db="EMBL/GenBank/DDBJ databases">
        <title>Draft genome sequences of clinical isolates and type strains of oral Veillonella including Veillonella infantum sp., nov.</title>
        <authorList>
            <person name="Mashima I."/>
            <person name="Liao Y.-C."/>
            <person name="Sabharwal A."/>
            <person name="Haase E.M."/>
            <person name="Nakazawa F."/>
            <person name="Scannapieco F.A."/>
        </authorList>
    </citation>
    <scope>NUCLEOTIDE SEQUENCE [LARGE SCALE GENOMIC DNA]</scope>
    <source>
        <strain evidence="9 10">JCM 15642</strain>
    </source>
</reference>
<dbReference type="Pfam" id="PF01757">
    <property type="entry name" value="Acyl_transf_3"/>
    <property type="match status" value="1"/>
</dbReference>
<name>A0ABX5BXL8_9FIRM</name>
<dbReference type="EMBL" id="PPCX01000010">
    <property type="protein sequence ID" value="PQL12277.1"/>
    <property type="molecule type" value="Genomic_DNA"/>
</dbReference>
<evidence type="ECO:0000313" key="9">
    <source>
        <dbReference type="EMBL" id="PQL12277.1"/>
    </source>
</evidence>
<comment type="subcellular location">
    <subcellularLocation>
        <location evidence="1">Cell membrane</location>
        <topology evidence="1">Multi-pass membrane protein</topology>
    </subcellularLocation>
</comment>
<keyword evidence="5 7" id="KW-1133">Transmembrane helix</keyword>
<keyword evidence="4 7" id="KW-0812">Transmembrane</keyword>
<dbReference type="InterPro" id="IPR002656">
    <property type="entry name" value="Acyl_transf_3_dom"/>
</dbReference>
<evidence type="ECO:0000256" key="1">
    <source>
        <dbReference type="ARBA" id="ARBA00004651"/>
    </source>
</evidence>
<feature type="transmembrane region" description="Helical" evidence="7">
    <location>
        <begin position="122"/>
        <end position="142"/>
    </location>
</feature>
<evidence type="ECO:0000259" key="8">
    <source>
        <dbReference type="Pfam" id="PF01757"/>
    </source>
</evidence>
<protein>
    <recommendedName>
        <fullName evidence="8">Acyltransferase 3 domain-containing protein</fullName>
    </recommendedName>
</protein>
<feature type="transmembrane region" description="Helical" evidence="7">
    <location>
        <begin position="255"/>
        <end position="276"/>
    </location>
</feature>
<evidence type="ECO:0000256" key="4">
    <source>
        <dbReference type="ARBA" id="ARBA00022692"/>
    </source>
</evidence>
<feature type="domain" description="Acyltransferase 3" evidence="8">
    <location>
        <begin position="4"/>
        <end position="310"/>
    </location>
</feature>
<evidence type="ECO:0000256" key="2">
    <source>
        <dbReference type="ARBA" id="ARBA00007400"/>
    </source>
</evidence>
<feature type="transmembrane region" description="Helical" evidence="7">
    <location>
        <begin position="178"/>
        <end position="195"/>
    </location>
</feature>
<evidence type="ECO:0000256" key="6">
    <source>
        <dbReference type="ARBA" id="ARBA00023136"/>
    </source>
</evidence>
<evidence type="ECO:0000313" key="10">
    <source>
        <dbReference type="Proteomes" id="UP000238774"/>
    </source>
</evidence>
<feature type="transmembrane region" description="Helical" evidence="7">
    <location>
        <begin position="207"/>
        <end position="224"/>
    </location>
</feature>
<comment type="caution">
    <text evidence="9">The sequence shown here is derived from an EMBL/GenBank/DDBJ whole genome shotgun (WGS) entry which is preliminary data.</text>
</comment>
<feature type="transmembrane region" description="Helical" evidence="7">
    <location>
        <begin position="149"/>
        <end position="166"/>
    </location>
</feature>
<dbReference type="RefSeq" id="WP_054747878.1">
    <property type="nucleotide sequence ID" value="NZ_BBDV01000009.1"/>
</dbReference>
<proteinExistence type="inferred from homology"/>
<accession>A0ABX5BXL8</accession>
<evidence type="ECO:0000256" key="5">
    <source>
        <dbReference type="ARBA" id="ARBA00022989"/>
    </source>
</evidence>
<evidence type="ECO:0000256" key="3">
    <source>
        <dbReference type="ARBA" id="ARBA00022475"/>
    </source>
</evidence>
<organism evidence="9 10">
    <name type="scientific">Veillonella rogosae JCM 15642</name>
    <dbReference type="NCBI Taxonomy" id="1298595"/>
    <lineage>
        <taxon>Bacteria</taxon>
        <taxon>Bacillati</taxon>
        <taxon>Bacillota</taxon>
        <taxon>Negativicutes</taxon>
        <taxon>Veillonellales</taxon>
        <taxon>Veillonellaceae</taxon>
        <taxon>Veillonella</taxon>
    </lineage>
</organism>
<dbReference type="PANTHER" id="PTHR40074">
    <property type="entry name" value="O-ACETYLTRANSFERASE WECH"/>
    <property type="match status" value="1"/>
</dbReference>
<feature type="transmembrane region" description="Helical" evidence="7">
    <location>
        <begin position="292"/>
        <end position="314"/>
    </location>
</feature>
<comment type="similarity">
    <text evidence="2">Belongs to the acyltransferase 3 family.</text>
</comment>
<sequence>MRIEWLDSLKGFAIFLVVVGHVVLGYLRAGIFPEYQWSLQLTHDLIYSFHMPLFFLISGFLYKLTWSKKNTGIVINIVNKFLNLIPMYLLFSVVFWISKYYASLYGKIQMSDFFTFSDLMHIYIAPLSYLWFLYVLIWLFVFVPLFESLFKSLVIFITFLLLYLFLPPVEGIFKVVNSIIYGGVYFTLGSVIYTYYESIKNIISKNLLIVGLISILMASISFPYTTVHTAFKFVCALGASSFLAILFFKLKDRKLITFWNICGRYSLGIYILHLYFSSPLRTIFKNLSIDNIIVVILLSCIISTIIPIFIVMFFDRFKITSWIFGNSKLMKIKA</sequence>
<dbReference type="Proteomes" id="UP000238774">
    <property type="component" value="Unassembled WGS sequence"/>
</dbReference>
<evidence type="ECO:0000256" key="7">
    <source>
        <dbReference type="SAM" id="Phobius"/>
    </source>
</evidence>
<feature type="transmembrane region" description="Helical" evidence="7">
    <location>
        <begin position="230"/>
        <end position="248"/>
    </location>
</feature>
<keyword evidence="6 7" id="KW-0472">Membrane</keyword>
<feature type="transmembrane region" description="Helical" evidence="7">
    <location>
        <begin position="12"/>
        <end position="33"/>
    </location>
</feature>
<gene>
    <name evidence="9" type="ORF">VRHSUH09_07650</name>
</gene>
<dbReference type="PANTHER" id="PTHR40074:SF2">
    <property type="entry name" value="O-ACETYLTRANSFERASE WECH"/>
    <property type="match status" value="1"/>
</dbReference>
<keyword evidence="10" id="KW-1185">Reference proteome</keyword>
<feature type="transmembrane region" description="Helical" evidence="7">
    <location>
        <begin position="45"/>
        <end position="62"/>
    </location>
</feature>